<evidence type="ECO:0000313" key="3">
    <source>
        <dbReference type="Proteomes" id="UP001162098"/>
    </source>
</evidence>
<protein>
    <submittedName>
        <fullName evidence="2">Uncharacterized protein</fullName>
    </submittedName>
</protein>
<keyword evidence="1" id="KW-0472">Membrane</keyword>
<dbReference type="Proteomes" id="UP001162098">
    <property type="component" value="Segment"/>
</dbReference>
<name>A0A7S7YEH3_9VIRU</name>
<dbReference type="EMBL" id="MW018138">
    <property type="protein sequence ID" value="QPB44297.1"/>
    <property type="molecule type" value="Genomic_DNA"/>
</dbReference>
<evidence type="ECO:0000313" key="2">
    <source>
        <dbReference type="EMBL" id="QPB44297.1"/>
    </source>
</evidence>
<keyword evidence="3" id="KW-1185">Reference proteome</keyword>
<keyword evidence="1" id="KW-0812">Transmembrane</keyword>
<sequence length="38" mass="4018">MYAQKDINNLFLGVVGVGVLIGSAATLAAVIAVRYFVY</sequence>
<reference evidence="2 3" key="1">
    <citation type="submission" date="2020-09" db="EMBL/GenBank/DDBJ databases">
        <authorList>
            <person name="Zhang R."/>
            <person name="Garcia K."/>
            <person name="Ogata H."/>
        </authorList>
    </citation>
    <scope>NUCLEOTIDE SEQUENCE [LARGE SCALE GENOMIC DNA]</scope>
    <source>
        <strain evidence="3">stheno</strain>
    </source>
</reference>
<organism evidence="2 3">
    <name type="scientific">Medusavirus stheno T3</name>
    <dbReference type="NCBI Taxonomy" id="3069717"/>
    <lineage>
        <taxon>Viruses</taxon>
        <taxon>Varidnaviria</taxon>
        <taxon>Bamfordvirae</taxon>
        <taxon>Nucleocytoviricota</taxon>
        <taxon>Megaviricetes</taxon>
        <taxon>Mamonoviridae</taxon>
        <taxon>Medusavirus</taxon>
        <taxon>Medusavirus sthenus</taxon>
    </lineage>
</organism>
<accession>A0A7S7YEH3</accession>
<dbReference type="KEGG" id="vg:80543493"/>
<feature type="transmembrane region" description="Helical" evidence="1">
    <location>
        <begin position="12"/>
        <end position="37"/>
    </location>
</feature>
<proteinExistence type="predicted"/>
<keyword evidence="1" id="KW-1133">Transmembrane helix</keyword>
<evidence type="ECO:0000256" key="1">
    <source>
        <dbReference type="SAM" id="Phobius"/>
    </source>
</evidence>